<dbReference type="GO" id="GO:0005634">
    <property type="term" value="C:nucleus"/>
    <property type="evidence" value="ECO:0007669"/>
    <property type="project" value="UniProtKB-SubCell"/>
</dbReference>
<dbReference type="PANTHER" id="PTHR11849:SF182">
    <property type="entry name" value="SAM POINTED DOMAIN-CONTAINING ETS TRANSCRIPTION FACTOR"/>
    <property type="match status" value="1"/>
</dbReference>
<dbReference type="PROSITE" id="PS50061">
    <property type="entry name" value="ETS_DOMAIN_3"/>
    <property type="match status" value="1"/>
</dbReference>
<protein>
    <recommendedName>
        <fullName evidence="9">DNA-binding protein D-ETS-4</fullName>
    </recommendedName>
</protein>
<dbReference type="SUPFAM" id="SSF47769">
    <property type="entry name" value="SAM/Pointed domain"/>
    <property type="match status" value="1"/>
</dbReference>
<dbReference type="FunCoup" id="A0A7R8UGL6">
    <property type="interactions" value="62"/>
</dbReference>
<dbReference type="Gene3D" id="1.10.150.50">
    <property type="entry name" value="Transcription Factor, Ets-1"/>
    <property type="match status" value="1"/>
</dbReference>
<dbReference type="PROSITE" id="PS00345">
    <property type="entry name" value="ETS_DOMAIN_1"/>
    <property type="match status" value="1"/>
</dbReference>
<evidence type="ECO:0000256" key="3">
    <source>
        <dbReference type="RuleBase" id="RU004019"/>
    </source>
</evidence>
<evidence type="ECO:0000259" key="6">
    <source>
        <dbReference type="PROSITE" id="PS51433"/>
    </source>
</evidence>
<dbReference type="EMBL" id="LR899010">
    <property type="protein sequence ID" value="CAD7080492.1"/>
    <property type="molecule type" value="Genomic_DNA"/>
</dbReference>
<sequence>MMDYDKMYFTKTEMSQTVPASGNNNNILQYSTDAYADSFDLSLLPSDSEVPLSPQSELNAQSPQISLDYIPATIYHDVPMKVEKPWNENESIRSVPDVSNDHQQQQTSVLLQQLQKHYQLYPSPLPSPPQENCFNTTVYPPSPCPSIDHNLTSFTIKQEYHNLPPSPPDSNGAPSPYCEIKSEPDTDSETTLIDINSLLEKTLSDCEQDQKCTQQQAPQDHQLLREYLQDTSFQKKHNLKPLALESLIGGFGERGDIEPFISLALEDAKRDAQAICASLQISPDPKQWTTAQVHAWIRSTIEQFKLPPIEELEMKFPEDGAALSCLTQDEFHRRASEAGTTIHAQLEIWKLACSDNFSSLSGPSTSQGTSGWTAELGHSADISDDEDEDMEPPQLPSPGASSLPSTLNTKPSGRTGGSHIHLWQFLKELLASPQHHGTAIRWLDRSKGVFKIEDSVRVAKLWGRRKNRPAMNYDKLSRSIRQYYKKGIMKKTERSQRLVYQFCHPYNL</sequence>
<dbReference type="AlphaFoldDB" id="A0A7R8UGL6"/>
<dbReference type="InterPro" id="IPR000418">
    <property type="entry name" value="Ets_dom"/>
</dbReference>
<dbReference type="GO" id="GO:0030154">
    <property type="term" value="P:cell differentiation"/>
    <property type="evidence" value="ECO:0007669"/>
    <property type="project" value="TreeGrafter"/>
</dbReference>
<dbReference type="PANTHER" id="PTHR11849">
    <property type="entry name" value="ETS"/>
    <property type="match status" value="1"/>
</dbReference>
<dbReference type="PROSITE" id="PS00346">
    <property type="entry name" value="ETS_DOMAIN_2"/>
    <property type="match status" value="1"/>
</dbReference>
<name>A0A7R8UGL6_HERIL</name>
<evidence type="ECO:0000256" key="4">
    <source>
        <dbReference type="SAM" id="MobiDB-lite"/>
    </source>
</evidence>
<evidence type="ECO:0000256" key="1">
    <source>
        <dbReference type="ARBA" id="ARBA00005562"/>
    </source>
</evidence>
<dbReference type="GO" id="GO:0000981">
    <property type="term" value="F:DNA-binding transcription factor activity, RNA polymerase II-specific"/>
    <property type="evidence" value="ECO:0007669"/>
    <property type="project" value="TreeGrafter"/>
</dbReference>
<evidence type="ECO:0000259" key="5">
    <source>
        <dbReference type="PROSITE" id="PS50061"/>
    </source>
</evidence>
<evidence type="ECO:0000313" key="7">
    <source>
        <dbReference type="EMBL" id="CAD7080492.1"/>
    </source>
</evidence>
<organism evidence="7 8">
    <name type="scientific">Hermetia illucens</name>
    <name type="common">Black soldier fly</name>
    <dbReference type="NCBI Taxonomy" id="343691"/>
    <lineage>
        <taxon>Eukaryota</taxon>
        <taxon>Metazoa</taxon>
        <taxon>Ecdysozoa</taxon>
        <taxon>Arthropoda</taxon>
        <taxon>Hexapoda</taxon>
        <taxon>Insecta</taxon>
        <taxon>Pterygota</taxon>
        <taxon>Neoptera</taxon>
        <taxon>Endopterygota</taxon>
        <taxon>Diptera</taxon>
        <taxon>Brachycera</taxon>
        <taxon>Stratiomyomorpha</taxon>
        <taxon>Stratiomyidae</taxon>
        <taxon>Hermetiinae</taxon>
        <taxon>Hermetia</taxon>
    </lineage>
</organism>
<dbReference type="OMA" id="PHQFQAQ"/>
<dbReference type="PROSITE" id="PS51433">
    <property type="entry name" value="PNT"/>
    <property type="match status" value="1"/>
</dbReference>
<dbReference type="SMART" id="SM00251">
    <property type="entry name" value="SAM_PNT"/>
    <property type="match status" value="1"/>
</dbReference>
<dbReference type="InterPro" id="IPR013761">
    <property type="entry name" value="SAM/pointed_sf"/>
</dbReference>
<keyword evidence="3" id="KW-0539">Nucleus</keyword>
<evidence type="ECO:0000313" key="8">
    <source>
        <dbReference type="Proteomes" id="UP000594454"/>
    </source>
</evidence>
<feature type="domain" description="PNT" evidence="6">
    <location>
        <begin position="267"/>
        <end position="353"/>
    </location>
</feature>
<dbReference type="OrthoDB" id="5961210at2759"/>
<feature type="region of interest" description="Disordered" evidence="4">
    <location>
        <begin position="382"/>
        <end position="415"/>
    </location>
</feature>
<evidence type="ECO:0000256" key="2">
    <source>
        <dbReference type="ARBA" id="ARBA00023125"/>
    </source>
</evidence>
<evidence type="ECO:0008006" key="9">
    <source>
        <dbReference type="Google" id="ProtNLM"/>
    </source>
</evidence>
<dbReference type="PRINTS" id="PR00454">
    <property type="entry name" value="ETSDOMAIN"/>
</dbReference>
<reference evidence="7 8" key="1">
    <citation type="submission" date="2020-11" db="EMBL/GenBank/DDBJ databases">
        <authorList>
            <person name="Wallbank WR R."/>
            <person name="Pardo Diaz C."/>
            <person name="Kozak K."/>
            <person name="Martin S."/>
            <person name="Jiggins C."/>
            <person name="Moest M."/>
            <person name="Warren A I."/>
            <person name="Generalovic N T."/>
            <person name="Byers J.R.P. K."/>
            <person name="Montejo-Kovacevich G."/>
            <person name="Yen C E."/>
        </authorList>
    </citation>
    <scope>NUCLEOTIDE SEQUENCE [LARGE SCALE GENOMIC DNA]</scope>
</reference>
<comment type="subcellular location">
    <subcellularLocation>
        <location evidence="3">Nucleus</location>
    </subcellularLocation>
</comment>
<dbReference type="Pfam" id="PF02198">
    <property type="entry name" value="SAM_PNT"/>
    <property type="match status" value="1"/>
</dbReference>
<dbReference type="InterPro" id="IPR036388">
    <property type="entry name" value="WH-like_DNA-bd_sf"/>
</dbReference>
<dbReference type="Gene3D" id="1.10.10.10">
    <property type="entry name" value="Winged helix-like DNA-binding domain superfamily/Winged helix DNA-binding domain"/>
    <property type="match status" value="1"/>
</dbReference>
<dbReference type="SMART" id="SM00413">
    <property type="entry name" value="ETS"/>
    <property type="match status" value="1"/>
</dbReference>
<dbReference type="InterPro" id="IPR036390">
    <property type="entry name" value="WH_DNA-bd_sf"/>
</dbReference>
<dbReference type="GO" id="GO:0043565">
    <property type="term" value="F:sequence-specific DNA binding"/>
    <property type="evidence" value="ECO:0007669"/>
    <property type="project" value="InterPro"/>
</dbReference>
<feature type="compositionally biased region" description="Polar residues" evidence="4">
    <location>
        <begin position="399"/>
        <end position="412"/>
    </location>
</feature>
<comment type="similarity">
    <text evidence="1 3">Belongs to the ETS family.</text>
</comment>
<dbReference type="InterPro" id="IPR003118">
    <property type="entry name" value="Pointed_dom"/>
</dbReference>
<gene>
    <name evidence="7" type="ORF">HERILL_LOCUS3642</name>
</gene>
<dbReference type="SUPFAM" id="SSF46785">
    <property type="entry name" value="Winged helix' DNA-binding domain"/>
    <property type="match status" value="1"/>
</dbReference>
<dbReference type="Proteomes" id="UP000594454">
    <property type="component" value="Chromosome 2"/>
</dbReference>
<feature type="compositionally biased region" description="Acidic residues" evidence="4">
    <location>
        <begin position="382"/>
        <end position="391"/>
    </location>
</feature>
<keyword evidence="8" id="KW-1185">Reference proteome</keyword>
<dbReference type="FunFam" id="1.10.10.10:FF:000996">
    <property type="entry name" value="Predicted protein"/>
    <property type="match status" value="1"/>
</dbReference>
<feature type="domain" description="ETS" evidence="5">
    <location>
        <begin position="420"/>
        <end position="503"/>
    </location>
</feature>
<dbReference type="InterPro" id="IPR046328">
    <property type="entry name" value="ETS_fam"/>
</dbReference>
<proteinExistence type="inferred from homology"/>
<keyword evidence="2 3" id="KW-0238">DNA-binding</keyword>
<dbReference type="Pfam" id="PF00178">
    <property type="entry name" value="Ets"/>
    <property type="match status" value="1"/>
</dbReference>
<dbReference type="InParanoid" id="A0A7R8UGL6"/>
<accession>A0A7R8UGL6</accession>